<reference evidence="1 2" key="1">
    <citation type="journal article" date="2015" name="Genome Announc.">
        <title>Expanding the biotechnology potential of lactobacilli through comparative genomics of 213 strains and associated genera.</title>
        <authorList>
            <person name="Sun Z."/>
            <person name="Harris H.M."/>
            <person name="McCann A."/>
            <person name="Guo C."/>
            <person name="Argimon S."/>
            <person name="Zhang W."/>
            <person name="Yang X."/>
            <person name="Jeffery I.B."/>
            <person name="Cooney J.C."/>
            <person name="Kagawa T.F."/>
            <person name="Liu W."/>
            <person name="Song Y."/>
            <person name="Salvetti E."/>
            <person name="Wrobel A."/>
            <person name="Rasinkangas P."/>
            <person name="Parkhill J."/>
            <person name="Rea M.C."/>
            <person name="O'Sullivan O."/>
            <person name="Ritari J."/>
            <person name="Douillard F.P."/>
            <person name="Paul Ross R."/>
            <person name="Yang R."/>
            <person name="Briner A.E."/>
            <person name="Felis G.E."/>
            <person name="de Vos W.M."/>
            <person name="Barrangou R."/>
            <person name="Klaenhammer T.R."/>
            <person name="Caufield P.W."/>
            <person name="Cui Y."/>
            <person name="Zhang H."/>
            <person name="O'Toole P.W."/>
        </authorList>
    </citation>
    <scope>NUCLEOTIDE SEQUENCE [LARGE SCALE GENOMIC DNA]</scope>
    <source>
        <strain evidence="1 2">DSM 19910</strain>
    </source>
</reference>
<organism evidence="1 2">
    <name type="scientific">Liquorilactobacillus capillatus DSM 19910</name>
    <dbReference type="NCBI Taxonomy" id="1423731"/>
    <lineage>
        <taxon>Bacteria</taxon>
        <taxon>Bacillati</taxon>
        <taxon>Bacillota</taxon>
        <taxon>Bacilli</taxon>
        <taxon>Lactobacillales</taxon>
        <taxon>Lactobacillaceae</taxon>
        <taxon>Liquorilactobacillus</taxon>
    </lineage>
</organism>
<dbReference type="STRING" id="1423731.FC81_GL001129"/>
<name>A0A0R1M1U4_9LACO</name>
<dbReference type="RefSeq" id="WP_057743800.1">
    <property type="nucleotide sequence ID" value="NZ_AZEF01000022.1"/>
</dbReference>
<comment type="caution">
    <text evidence="1">The sequence shown here is derived from an EMBL/GenBank/DDBJ whole genome shotgun (WGS) entry which is preliminary data.</text>
</comment>
<proteinExistence type="predicted"/>
<dbReference type="EMBL" id="AZEF01000022">
    <property type="protein sequence ID" value="KRL01641.1"/>
    <property type="molecule type" value="Genomic_DNA"/>
</dbReference>
<dbReference type="AlphaFoldDB" id="A0A0R1M1U4"/>
<gene>
    <name evidence="1" type="ORF">FC81_GL001129</name>
</gene>
<dbReference type="Pfam" id="PF19991">
    <property type="entry name" value="HMA_2"/>
    <property type="match status" value="1"/>
</dbReference>
<keyword evidence="2" id="KW-1185">Reference proteome</keyword>
<sequence>MRFFTLLELKNLALKIQKRYKIQLLSAIKGRARLSSPYWKDNDPLLNDLKGYLETIDEIKSVHTTSLIGTITVQYSIPKEFPLERILKIEKEIDEIHRKRGDLHE</sequence>
<evidence type="ECO:0000313" key="1">
    <source>
        <dbReference type="EMBL" id="KRL01641.1"/>
    </source>
</evidence>
<evidence type="ECO:0000313" key="2">
    <source>
        <dbReference type="Proteomes" id="UP000051621"/>
    </source>
</evidence>
<dbReference type="PATRIC" id="fig|1423731.3.peg.1160"/>
<accession>A0A0R1M1U4</accession>
<protein>
    <submittedName>
        <fullName evidence="1">Uncharacterized protein</fullName>
    </submittedName>
</protein>
<dbReference type="OrthoDB" id="2293953at2"/>
<dbReference type="Proteomes" id="UP000051621">
    <property type="component" value="Unassembled WGS sequence"/>
</dbReference>